<feature type="region of interest" description="Disordered" evidence="1">
    <location>
        <begin position="1"/>
        <end position="20"/>
    </location>
</feature>
<dbReference type="PANTHER" id="PTHR36379">
    <property type="entry name" value="PROTEIN PRD1"/>
    <property type="match status" value="1"/>
</dbReference>
<dbReference type="SUPFAM" id="SSF48371">
    <property type="entry name" value="ARM repeat"/>
    <property type="match status" value="1"/>
</dbReference>
<dbReference type="Proteomes" id="UP001159364">
    <property type="component" value="Linkage Group LG01"/>
</dbReference>
<name>A0AAV8U935_9ROSI</name>
<gene>
    <name evidence="2" type="ORF">K2173_011597</name>
</gene>
<dbReference type="InterPro" id="IPR016024">
    <property type="entry name" value="ARM-type_fold"/>
</dbReference>
<dbReference type="InterPro" id="IPR011989">
    <property type="entry name" value="ARM-like"/>
</dbReference>
<dbReference type="PANTHER" id="PTHR36379:SF1">
    <property type="entry name" value="PUTATIVE RECOMBINATION INITIATION DEFECT 1-RELATED"/>
    <property type="match status" value="1"/>
</dbReference>
<evidence type="ECO:0000313" key="3">
    <source>
        <dbReference type="Proteomes" id="UP001159364"/>
    </source>
</evidence>
<dbReference type="GO" id="GO:0042138">
    <property type="term" value="P:meiotic DNA double-strand break formation"/>
    <property type="evidence" value="ECO:0007669"/>
    <property type="project" value="InterPro"/>
</dbReference>
<keyword evidence="3" id="KW-1185">Reference proteome</keyword>
<evidence type="ECO:0008006" key="4">
    <source>
        <dbReference type="Google" id="ProtNLM"/>
    </source>
</evidence>
<dbReference type="InterPro" id="IPR044968">
    <property type="entry name" value="PRD1"/>
</dbReference>
<sequence>MFFADSQDPNSDPDLIGDENDDNIYEEERSLQCSEGHRSSLCLGTEQGGSICLVCFSNLITNPHAPTFQVSYALSQLSVAFSDSAFLHSFLCSHPLLLVSPLITALSLFDDDPIACQIVRLIATLCGFGNASLCDEFVCHVADSIASGVLAWSRRQVYMLHCFGVLLNCCVNNPYALVKDKDGLVTNLVNGLQLPSEEIRGEILFVLYKISILQSDKGSSGADSLFTHCPKLLHLSLEALLKTQDDTVRMNCVALLTTLTRKGFFENVNMNGVNRMSCDEVDSIMHIPDDGQDGTPLCFLFSEAIKGPLLSTDRQIQISTLDLIYHYLLGDRASIKRSQLLIQQNIVDYIFEILRLSECKDPIVSSCILVLQLFLRAEKGFIERLVFGYSTLIPALRHVAELPFHPAQHPTLELICKGISDCPGIISSSHIEEIVLILTRMFKRHTDGKVAMSPESFKLLCSIFVALLESPFHGTSDLIKLVEEAAEYAISACLDPSGKYYSDLLHALYLLKEAYSYSLKYISSDDSCVNELQTCIIDICTSNLLPWIITSMNDVDEEIILGILETFHHILLHDSSDQTTRFAKMLVKSAWFSLSFGYLGLFPTEKMKWRVYQLLSSLVEILLNDPGTPIRDAASHLPTDPMDLLVLLGQKSSKDKLLSTCQSAIFLILHTISLYDDRLADERSLLASLDQYILVNGGDFLCGSTDSFKMMQLVNLYGCCRGFAKMTYQVPYSPEAERIFFHIVNENEFDLPSSRVHITSLKWLFQQEKISRTFSCQMIKFCRSNWSNDKVPEEHTLSVQVIGELTSSGDNYMARILVNLLIQLVEDEGQEHDIVSLLDLLTTVINIFPAATHKLCLDGLSNAIRTLCFSRNISSSPPVFDVLSLLIFDVLCSVQPEALSDEEPWIAITLKLMDCLIATVAEENLSKEGLRVIAIFSLILHHSTKRSLLEASKTILFSASMFTMVNSVIQAACSKGPALLDYDDRTSLGENLVFVLLLYYFSVRSLEVVITGDVDWQHLLDSSNRTQPLYTIGIYVDDLCRLMYFGSSAVKLVASHCLLEFIARFSKQRNKKHEDLKCSKGYLISIISVLQGLVNSSDVRVAMNSAICISIILGWENLDMEETRIIAKDTWCRLIVEEMAMSLAVPCLTSESFVEQHHPAILVSVALLKLRNPPPWMREVFDTICISSIIDNLATSNITIEMVLLFQELCKSGLSTDQHKASINRVFQECRRCIYVEDDQRECQDNHLEMRNSMENDLGKFRGYLTYLMSSITSPDSEHGALRSKKKRLLEEIEIFQDMSNA</sequence>
<dbReference type="Gene3D" id="1.25.10.10">
    <property type="entry name" value="Leucine-rich Repeat Variant"/>
    <property type="match status" value="1"/>
</dbReference>
<evidence type="ECO:0000256" key="1">
    <source>
        <dbReference type="SAM" id="MobiDB-lite"/>
    </source>
</evidence>
<proteinExistence type="predicted"/>
<protein>
    <recommendedName>
        <fullName evidence="4">Protein PRD1</fullName>
    </recommendedName>
</protein>
<dbReference type="EMBL" id="JAIWQS010000001">
    <property type="protein sequence ID" value="KAJ8774348.1"/>
    <property type="molecule type" value="Genomic_DNA"/>
</dbReference>
<accession>A0AAV8U935</accession>
<organism evidence="2 3">
    <name type="scientific">Erythroxylum novogranatense</name>
    <dbReference type="NCBI Taxonomy" id="1862640"/>
    <lineage>
        <taxon>Eukaryota</taxon>
        <taxon>Viridiplantae</taxon>
        <taxon>Streptophyta</taxon>
        <taxon>Embryophyta</taxon>
        <taxon>Tracheophyta</taxon>
        <taxon>Spermatophyta</taxon>
        <taxon>Magnoliopsida</taxon>
        <taxon>eudicotyledons</taxon>
        <taxon>Gunneridae</taxon>
        <taxon>Pentapetalae</taxon>
        <taxon>rosids</taxon>
        <taxon>fabids</taxon>
        <taxon>Malpighiales</taxon>
        <taxon>Erythroxylaceae</taxon>
        <taxon>Erythroxylum</taxon>
    </lineage>
</organism>
<evidence type="ECO:0000313" key="2">
    <source>
        <dbReference type="EMBL" id="KAJ8774348.1"/>
    </source>
</evidence>
<comment type="caution">
    <text evidence="2">The sequence shown here is derived from an EMBL/GenBank/DDBJ whole genome shotgun (WGS) entry which is preliminary data.</text>
</comment>
<reference evidence="2 3" key="1">
    <citation type="submission" date="2021-09" db="EMBL/GenBank/DDBJ databases">
        <title>Genomic insights and catalytic innovation underlie evolution of tropane alkaloids biosynthesis.</title>
        <authorList>
            <person name="Wang Y.-J."/>
            <person name="Tian T."/>
            <person name="Huang J.-P."/>
            <person name="Huang S.-X."/>
        </authorList>
    </citation>
    <scope>NUCLEOTIDE SEQUENCE [LARGE SCALE GENOMIC DNA]</scope>
    <source>
        <strain evidence="2">KIB-2018</strain>
        <tissue evidence="2">Leaf</tissue>
    </source>
</reference>